<comment type="similarity">
    <text evidence="2">Belongs to the glycosyltransferase 47 family.</text>
</comment>
<organism evidence="7">
    <name type="scientific">Salvia splendens</name>
    <name type="common">Scarlet sage</name>
    <dbReference type="NCBI Taxonomy" id="180675"/>
    <lineage>
        <taxon>Eukaryota</taxon>
        <taxon>Viridiplantae</taxon>
        <taxon>Streptophyta</taxon>
        <taxon>Embryophyta</taxon>
        <taxon>Tracheophyta</taxon>
        <taxon>Spermatophyta</taxon>
        <taxon>Magnoliopsida</taxon>
        <taxon>eudicotyledons</taxon>
        <taxon>Gunneridae</taxon>
        <taxon>Pentapetalae</taxon>
        <taxon>asterids</taxon>
        <taxon>lamiids</taxon>
        <taxon>Lamiales</taxon>
        <taxon>Lamiaceae</taxon>
        <taxon>Nepetoideae</taxon>
        <taxon>Mentheae</taxon>
        <taxon>Salviinae</taxon>
        <taxon>Salvia</taxon>
        <taxon>Salvia subgen. Calosphace</taxon>
        <taxon>core Calosphace</taxon>
    </lineage>
</organism>
<dbReference type="GO" id="GO:0000139">
    <property type="term" value="C:Golgi membrane"/>
    <property type="evidence" value="ECO:0007669"/>
    <property type="project" value="UniProtKB-SubCell"/>
</dbReference>
<reference evidence="7" key="2">
    <citation type="submission" date="2020-08" db="EMBL/GenBank/DDBJ databases">
        <title>Plant Genome Project.</title>
        <authorList>
            <person name="Zhang R.-G."/>
        </authorList>
    </citation>
    <scope>NUCLEOTIDE SEQUENCE</scope>
    <source>
        <strain evidence="7">Huo1</strain>
        <tissue evidence="7">Leaf</tissue>
    </source>
</reference>
<dbReference type="PANTHER" id="PTHR11062:SF50">
    <property type="entry name" value="ARABINOSYLTRANSFERASE ARAD1-RELATED"/>
    <property type="match status" value="1"/>
</dbReference>
<dbReference type="InterPro" id="IPR040911">
    <property type="entry name" value="Exostosin_GT47"/>
</dbReference>
<evidence type="ECO:0000256" key="1">
    <source>
        <dbReference type="ARBA" id="ARBA00004323"/>
    </source>
</evidence>
<dbReference type="GO" id="GO:0016757">
    <property type="term" value="F:glycosyltransferase activity"/>
    <property type="evidence" value="ECO:0007669"/>
    <property type="project" value="UniProtKB-KW"/>
</dbReference>
<dbReference type="Proteomes" id="UP000298416">
    <property type="component" value="Unassembled WGS sequence"/>
</dbReference>
<gene>
    <name evidence="7" type="ORF">SASPL_113963</name>
</gene>
<keyword evidence="4" id="KW-0812">Transmembrane</keyword>
<dbReference type="Pfam" id="PF03016">
    <property type="entry name" value="Exostosin_GT47"/>
    <property type="match status" value="1"/>
</dbReference>
<evidence type="ECO:0000256" key="3">
    <source>
        <dbReference type="ARBA" id="ARBA00022676"/>
    </source>
</evidence>
<evidence type="ECO:0000313" key="7">
    <source>
        <dbReference type="EMBL" id="KAG6423563.1"/>
    </source>
</evidence>
<keyword evidence="8" id="KW-1185">Reference proteome</keyword>
<feature type="domain" description="Exostosin GT47" evidence="6">
    <location>
        <begin position="66"/>
        <end position="191"/>
    </location>
</feature>
<keyword evidence="3" id="KW-0808">Transferase</keyword>
<evidence type="ECO:0000259" key="6">
    <source>
        <dbReference type="Pfam" id="PF03016"/>
    </source>
</evidence>
<comment type="caution">
    <text evidence="7">The sequence shown here is derived from an EMBL/GenBank/DDBJ whole genome shotgun (WGS) entry which is preliminary data.</text>
</comment>
<keyword evidence="4" id="KW-0735">Signal-anchor</keyword>
<sequence length="212" mass="23900">MPRKSLLRPTLVLVSFLSLLAFYSFVLHTPPNNRSATSIDAALGNRNALSLHRADKRRGGEPVADDALLKYPGNQHSAEWYLFSDMNRPSEERIDSAVTRVMDPEEADLFYVPFFSSLSLVANPVRSAAVNATSDKTAYSDEQTQEALMDWLEEQNYWKRNNGWDHVFICQDPNALYKVIDRVKNGVLLVSDFGRLARNQASLEGRDSAVFT</sequence>
<dbReference type="EMBL" id="PNBA02000005">
    <property type="protein sequence ID" value="KAG6423563.1"/>
    <property type="molecule type" value="Genomic_DNA"/>
</dbReference>
<evidence type="ECO:0000256" key="5">
    <source>
        <dbReference type="ARBA" id="ARBA00023034"/>
    </source>
</evidence>
<evidence type="ECO:0000256" key="4">
    <source>
        <dbReference type="ARBA" id="ARBA00022968"/>
    </source>
</evidence>
<evidence type="ECO:0000313" key="8">
    <source>
        <dbReference type="Proteomes" id="UP000298416"/>
    </source>
</evidence>
<dbReference type="InterPro" id="IPR004263">
    <property type="entry name" value="Exostosin"/>
</dbReference>
<keyword evidence="3" id="KW-0328">Glycosyltransferase</keyword>
<name>A0A8X8Y0G2_SALSN</name>
<accession>A0A8X8Y0G2</accession>
<keyword evidence="5" id="KW-0333">Golgi apparatus</keyword>
<proteinExistence type="inferred from homology"/>
<protein>
    <recommendedName>
        <fullName evidence="6">Exostosin GT47 domain-containing protein</fullName>
    </recommendedName>
</protein>
<evidence type="ECO:0000256" key="2">
    <source>
        <dbReference type="ARBA" id="ARBA00010271"/>
    </source>
</evidence>
<dbReference type="AlphaFoldDB" id="A0A8X8Y0G2"/>
<dbReference type="PANTHER" id="PTHR11062">
    <property type="entry name" value="EXOSTOSIN HEPARAN SULFATE GLYCOSYLTRANSFERASE -RELATED"/>
    <property type="match status" value="1"/>
</dbReference>
<comment type="subcellular location">
    <subcellularLocation>
        <location evidence="1">Golgi apparatus membrane</location>
        <topology evidence="1">Single-pass type II membrane protein</topology>
    </subcellularLocation>
</comment>
<reference evidence="7" key="1">
    <citation type="submission" date="2018-01" db="EMBL/GenBank/DDBJ databases">
        <authorList>
            <person name="Mao J.F."/>
        </authorList>
    </citation>
    <scope>NUCLEOTIDE SEQUENCE</scope>
    <source>
        <strain evidence="7">Huo1</strain>
        <tissue evidence="7">Leaf</tissue>
    </source>
</reference>